<keyword evidence="1" id="KW-0175">Coiled coil</keyword>
<feature type="domain" description="Duffy-binding-like" evidence="7">
    <location>
        <begin position="2528"/>
        <end position="2639"/>
    </location>
</feature>
<dbReference type="EMBL" id="KI926912">
    <property type="protein sequence ID" value="ETW33050.1"/>
    <property type="molecule type" value="Genomic_DNA"/>
</dbReference>
<evidence type="ECO:0000313" key="9">
    <source>
        <dbReference type="Proteomes" id="UP000030708"/>
    </source>
</evidence>
<feature type="region of interest" description="Disordered" evidence="2">
    <location>
        <begin position="732"/>
        <end position="753"/>
    </location>
</feature>
<dbReference type="OrthoDB" id="379146at2759"/>
<evidence type="ECO:0000259" key="6">
    <source>
        <dbReference type="Pfam" id="PF21807"/>
    </source>
</evidence>
<evidence type="ECO:0000259" key="7">
    <source>
        <dbReference type="Pfam" id="PF22672"/>
    </source>
</evidence>
<dbReference type="InterPro" id="IPR042202">
    <property type="entry name" value="Duffy-ag-bd_sf"/>
</dbReference>
<dbReference type="Pfam" id="PF22672">
    <property type="entry name" value="DBL_C"/>
    <property type="match status" value="4"/>
</dbReference>
<feature type="domain" description="Duffy-antigen binding" evidence="4">
    <location>
        <begin position="815"/>
        <end position="1004"/>
    </location>
</feature>
<feature type="coiled-coil region" evidence="1">
    <location>
        <begin position="2176"/>
        <end position="2203"/>
    </location>
</feature>
<feature type="compositionally biased region" description="Acidic residues" evidence="2">
    <location>
        <begin position="2693"/>
        <end position="2744"/>
    </location>
</feature>
<accession>A0A024VXS6</accession>
<proteinExistence type="predicted"/>
<dbReference type="GO" id="GO:0016020">
    <property type="term" value="C:membrane"/>
    <property type="evidence" value="ECO:0007669"/>
    <property type="project" value="InterPro"/>
</dbReference>
<feature type="domain" description="Duffy-antigen binding" evidence="4">
    <location>
        <begin position="1187"/>
        <end position="1356"/>
    </location>
</feature>
<dbReference type="Pfam" id="PF21807">
    <property type="entry name" value="PfEMP1_CIDRalpha1_dom"/>
    <property type="match status" value="1"/>
</dbReference>
<evidence type="ECO:0000259" key="5">
    <source>
        <dbReference type="Pfam" id="PF18562"/>
    </source>
</evidence>
<feature type="domain" description="Duffy-antigen binding" evidence="4">
    <location>
        <begin position="2353"/>
        <end position="2504"/>
    </location>
</feature>
<feature type="domain" description="Duffy-antigen binding" evidence="4">
    <location>
        <begin position="43"/>
        <end position="225"/>
    </location>
</feature>
<feature type="domain" description="Duffy-antigen binding" evidence="4">
    <location>
        <begin position="1956"/>
        <end position="2135"/>
    </location>
</feature>
<dbReference type="FunFam" id="1.20.58.830:FF:000017">
    <property type="entry name" value="Erythrocyte membrane protein 1, PfEMP1"/>
    <property type="match status" value="1"/>
</dbReference>
<dbReference type="GO" id="GO:0046789">
    <property type="term" value="F:host cell surface receptor binding"/>
    <property type="evidence" value="ECO:0007669"/>
    <property type="project" value="InterPro"/>
</dbReference>
<feature type="domain" description="PfEMP1 CIDRalpha1" evidence="6">
    <location>
        <begin position="396"/>
        <end position="453"/>
    </location>
</feature>
<dbReference type="Pfam" id="PF18562">
    <property type="entry name" value="CIDR1_gamma"/>
    <property type="match status" value="1"/>
</dbReference>
<feature type="domain" description="Duffy-binding-like" evidence="7">
    <location>
        <begin position="229"/>
        <end position="292"/>
    </location>
</feature>
<name>A0A024VXS6_PLAFA</name>
<dbReference type="Gene3D" id="1.20.1310.20">
    <property type="entry name" value="Duffy-antigen binding domain"/>
    <property type="match status" value="5"/>
</dbReference>
<dbReference type="InterPro" id="IPR054595">
    <property type="entry name" value="DBL_C"/>
</dbReference>
<dbReference type="SUPFAM" id="SSF140924">
    <property type="entry name" value="Duffy binding domain-like"/>
    <property type="match status" value="7"/>
</dbReference>
<organism evidence="8 9">
    <name type="scientific">Plasmodium falciparum Tanzania</name>
    <name type="common">2000708</name>
    <dbReference type="NCBI Taxonomy" id="1036725"/>
    <lineage>
        <taxon>Eukaryota</taxon>
        <taxon>Sar</taxon>
        <taxon>Alveolata</taxon>
        <taxon>Apicomplexa</taxon>
        <taxon>Aconoidasida</taxon>
        <taxon>Haemosporida</taxon>
        <taxon>Plasmodiidae</taxon>
        <taxon>Plasmodium</taxon>
        <taxon>Plasmodium (Laverania)</taxon>
    </lineage>
</organism>
<dbReference type="InterPro" id="IPR008602">
    <property type="entry name" value="Duffy-antigen-binding"/>
</dbReference>
<dbReference type="FunFam" id="1.20.58.1930:FF:000001">
    <property type="entry name" value="Erythrocyte membrane protein 1, PfEMP1"/>
    <property type="match status" value="1"/>
</dbReference>
<dbReference type="Pfam" id="PF03011">
    <property type="entry name" value="PFEMP"/>
    <property type="match status" value="2"/>
</dbReference>
<feature type="domain" description="Duffy-binding-like" evidence="7">
    <location>
        <begin position="1396"/>
        <end position="1538"/>
    </location>
</feature>
<feature type="region of interest" description="Disordered" evidence="2">
    <location>
        <begin position="2643"/>
        <end position="2771"/>
    </location>
</feature>
<dbReference type="Gene3D" id="1.20.58.830">
    <property type="match status" value="5"/>
</dbReference>
<evidence type="ECO:0000259" key="4">
    <source>
        <dbReference type="Pfam" id="PF05424"/>
    </source>
</evidence>
<reference evidence="8 9" key="1">
    <citation type="submission" date="2013-02" db="EMBL/GenBank/DDBJ databases">
        <title>The Genome Annotation of Plasmodium falciparum Tanzania (2000708).</title>
        <authorList>
            <consortium name="The Broad Institute Genome Sequencing Platform"/>
            <consortium name="The Broad Institute Genome Sequencing Center for Infectious Disease"/>
            <person name="Neafsey D."/>
            <person name="Hoffman S."/>
            <person name="Volkman S."/>
            <person name="Rosenthal P."/>
            <person name="Walker B."/>
            <person name="Young S.K."/>
            <person name="Zeng Q."/>
            <person name="Gargeya S."/>
            <person name="Fitzgerald M."/>
            <person name="Haas B."/>
            <person name="Abouelleil A."/>
            <person name="Allen A.W."/>
            <person name="Alvarado L."/>
            <person name="Arachchi H.M."/>
            <person name="Berlin A.M."/>
            <person name="Chapman S.B."/>
            <person name="Gainer-Dewar J."/>
            <person name="Goldberg J."/>
            <person name="Griggs A."/>
            <person name="Gujja S."/>
            <person name="Hansen M."/>
            <person name="Howarth C."/>
            <person name="Imamovic A."/>
            <person name="Ireland A."/>
            <person name="Larimer J."/>
            <person name="McCowan C."/>
            <person name="Murphy C."/>
            <person name="Pearson M."/>
            <person name="Poon T.W."/>
            <person name="Priest M."/>
            <person name="Roberts A."/>
            <person name="Saif S."/>
            <person name="Shea T."/>
            <person name="Sisk P."/>
            <person name="Sykes S."/>
            <person name="Wortman J."/>
            <person name="Nusbaum C."/>
            <person name="Birren B."/>
        </authorList>
    </citation>
    <scope>NUCLEOTIDE SEQUENCE [LARGE SCALE GENOMIC DNA]</scope>
    <source>
        <strain evidence="9">Tanzania (2000708)</strain>
    </source>
</reference>
<evidence type="ECO:0000259" key="3">
    <source>
        <dbReference type="Pfam" id="PF03011"/>
    </source>
</evidence>
<dbReference type="Proteomes" id="UP000030708">
    <property type="component" value="Unassembled WGS sequence"/>
</dbReference>
<feature type="domain" description="Cysteine-rich interdomain region 1 gamma" evidence="5">
    <location>
        <begin position="1582"/>
        <end position="1632"/>
    </location>
</feature>
<dbReference type="InterPro" id="IPR004258">
    <property type="entry name" value="DBL"/>
</dbReference>
<evidence type="ECO:0000256" key="2">
    <source>
        <dbReference type="SAM" id="MobiDB-lite"/>
    </source>
</evidence>
<dbReference type="FunFam" id="1.20.58.830:FF:000021">
    <property type="entry name" value="Erythrocyte membrane protein 1, PfEMP1"/>
    <property type="match status" value="1"/>
</dbReference>
<dbReference type="InterPro" id="IPR041480">
    <property type="entry name" value="CIDR1_gamma"/>
</dbReference>
<evidence type="ECO:0000256" key="1">
    <source>
        <dbReference type="SAM" id="Coils"/>
    </source>
</evidence>
<dbReference type="Pfam" id="PF05424">
    <property type="entry name" value="Duffy_binding"/>
    <property type="match status" value="5"/>
</dbReference>
<feature type="coiled-coil region" evidence="1">
    <location>
        <begin position="1455"/>
        <end position="1489"/>
    </location>
</feature>
<sequence>MNDGTNDGRNPCHRRNQNRFSENAEAYCSIDKIRDNGIKSSGGTCVPFRRQNICDKNLEFLDNDHTDDTDDLLGNVLVTAKYEGESIVSNHPHKETSDVCTALARSFADIGDIVRGKDMFKPNDADKVQKGLQVVFKKIYKSLSPEAKNHYKDDDISGNYSKLREDWWIANRDQVWRAITCKAPQDANYFRKGLDGSDVFTSQGQCGHSETNVPTNLDYVPQFLRWFEEWAEEFCRIKKIKLWKVKEACRGKKGEKYCSHNGYDCTQTIRNKDICIRESKCTDCSTKCKLYEICNINNEYYEIFYKQLIEKKYENYNDFLKLLNEGKYCKEKISGERNIDFTKSGDEKGTFYRSDYCQICPECGVQCSGTTCTPKTVIHPNCKDKETYEPGDAKTTDITVLYSADQEGDISNKLSEFCNGKNNKTGKNYQKWECYYKDSIDNKCKMVKNSGNNTSEEKITKFHNFFEMWVTYLLTETITWKDKLKTCMNNTKTADCIHECNKNCVCFDKWVKQKEDEWNSIKKLFTKEKKMPKQYYLNINYLFEFFFFLVMYKLKKEAKWKELMDELRNKIELSKEKEGTKDLQDAIELLLEYLKEKSTICKDNNTNEACESSKKSKTNPCANTTGAVRLAKSVTQLASEMQKKAKAQLGSDHISKLKANAKLGQYSQKGVESTLKTECDITNKHTNDSPPRRIRRGRQVVRRSVQVVKRRRSGHDLQRHQELQRVLLVGQEPVNGEGEEANGDTTVELPGPPVTPVPELPGPPATTPEVEPPCDIVEEHFKLKNNNTGGIDHCNPKNYNGWTCQTDKFENDHAGACMPPRRQKLCLINLQHLTEKTSDDLRKAFIKCAAAETYLLWKKYKEDKKKEQITGATKSADPDGELKSGTIPEDFKRQMFYTFGDYRDLCVGTDISASNKPVKTVKDNIKNVFNTNNGLVKGSDKEKRESFWNEHKEAIWEGMLCGLSHHIKGNDSDEAELQKFTDNNKYSTVSSDLEKFSQTPQFLRWFTEWSDEFCTEREEKEKTVVNGCINAKEYEGCNKANTKDNGKCVSACKDYEGYITKKKTQYDSQERKFKDDKTQRKPGYNDILNDDASDYLKKECINSSCDCIEKVKKIHDYWTNPHKTYNTEQLETKCQCPPLPCEIVDKTLGDKTSKSYADGCKWKYGKMPLGLGWLCNDKGKGGNEDGDVCIPPRRQKLYVYELETFNGKTQEDLRQAFIKCAAIETFFAWHEFKKEKEREYIEKQNLVYISSDDNAPQKKLEKGTIPEEFKRQMIYTFADYENIFFGKDTGSDADKLNQKIKNVFSNDKTSTGKKITPQVWWNTYAEDIWKGMLCALSYNTETKVKNEELHETLTNKSRSDSEYNYKKVTFKGGLKGEDTSLSDFVKRPPLFRWLEEWAHEFCTKRTYNLQKIEKECKGLNGKNNCDGDGFDCDEMCPKKDGSFETFYCLSCANSCRKYKKWIERKRIEYEKLEQKYKTAIENVESKYGNIYDNEFVKKLSNDHKSADSFLHGLKNGPCKNNNGGSNINFKEGETFEHAENCKPCSTIGFKCIGDDSSGVTENGCNGKTFNIKEHSKNTKNDSEEVGMLVSDNSTTEFAADLNEACEGADIFEGIKENKWECRKVCGLDICEHINSHGDKDDKPTLLIRALLKRWIETFLEDYNKINDKISHCMKNDKKSPCINGCQNKCNCVDKWITKKKEEWPKIRDRYVKQYSDNHLDYVYEVKRFLEGGPFHDDVQKAIKPSTDLNEFEKSTECTDSNSSAKGERKKKDVVECLLDKLQKEINGYQNQHTGTDETSCSEASPIPPNTLDIPPDIAPIFCNMPPNPCSDKNDTNIVSVTDVAQEIQKEVKKGMLERSVKKDEGASKAKVVVGKGKGNENDESVLRADASKGEYKRGAQGNTLNGDICNINTSHSNDSRGSNKGGPCTGKDNSHQMFKVENGWKSKHQINTPDDVFLPPRREHFCTSNVEHLYRSASGLQGTTASHSLLGDVLLAAKEQADFIKRKYDDKKKRNSFNDNATICRAIKYSFADIGDIIKGTDLWIDDGGEKKTQNRLKEIFDTIKNNLPDAEIKKQYEDHNDSEHKQLRKDWWEANRDQVWKVMTCPSTPPRGSNPHCGYSEHTPLDDYIPQKLRWMTEWAEWYCKVQSLEYEKLEKQCSSCKSNGKKCENGNPQCNTCKNACKEYEQKIKKWEEQWTKIKGKYEQLYQKATASGDASAKGSKDENVVEFLKILYEKNKDSNKIYATAAGYIHQELPNMECKEQTEFCNSSGRDKKNYAFEDYPKNYKERCNCTNAQDQKPTETTQKKACEIVKEILEGKDGKSKIHGCDPKTDEPYPKWDCEKNYTNEENKGICVPPRRRKLCTSDITKQERLKTKENIKREFIKSAAIENYFAWERYKKFNKEENSQLEKGTIPDDFLRSMKNTFADYKDIFFGKDISTYYYISDVSKRVISILKERNEKPDEWWKKHGKEIWEGMLCALTHEIDDEKKNLIKTAYSYENLKSPTNDTPSLDEFSSRPQFLRWFTEWGEEFCRTRGVKIKELEKGCEGYVCNGENMDQQKKKCEDACKVYQDWLKDWKTQYEKQSEKFTTDKEKPEYKDDPDVASSQNAYKYLSKKLKSICQNGSTTEKCDYNCMENASTQSLNNTDMPASLDEEPDEVKGRCKCPPPPPKPPGDGGAARILTTPRNGHTEEEEDSDESSSEDAEDDDDADDDDDDDDDDEDDEDDDEAEEEEEEDEDEVDGGDDHHQKKRKKCHPPQLCSTTPMLKPPSCLLPSCGVWVLVLRR</sequence>
<protein>
    <recommendedName>
        <fullName evidence="10">Duffy-binding-like domain-containing protein</fullName>
    </recommendedName>
</protein>
<evidence type="ECO:0008006" key="10">
    <source>
        <dbReference type="Google" id="ProtNLM"/>
    </source>
</evidence>
<evidence type="ECO:0000313" key="8">
    <source>
        <dbReference type="EMBL" id="ETW33050.1"/>
    </source>
</evidence>
<dbReference type="InterPro" id="IPR049158">
    <property type="entry name" value="PfEMP1_CIDRalpha1_dom"/>
</dbReference>
<dbReference type="Gene3D" id="1.20.58.1930">
    <property type="match status" value="2"/>
</dbReference>
<feature type="region of interest" description="Disordered" evidence="2">
    <location>
        <begin position="1914"/>
        <end position="1934"/>
    </location>
</feature>
<feature type="domain" description="Duffy-binding-like" evidence="3">
    <location>
        <begin position="1650"/>
        <end position="1793"/>
    </location>
</feature>
<gene>
    <name evidence="8" type="ORF">PFTANZ_06234</name>
</gene>
<dbReference type="FunFam" id="1.20.1310.20:FF:000003">
    <property type="entry name" value="Erythrocyte membrane protein 1, PfEMP1"/>
    <property type="match status" value="1"/>
</dbReference>
<feature type="coiled-coil region" evidence="1">
    <location>
        <begin position="1764"/>
        <end position="1798"/>
    </location>
</feature>
<reference evidence="8 9" key="2">
    <citation type="submission" date="2013-02" db="EMBL/GenBank/DDBJ databases">
        <title>The Genome Sequence of Plasmodium falciparum Tanzania (2000708).</title>
        <authorList>
            <consortium name="The Broad Institute Genome Sequencing Platform"/>
            <consortium name="The Broad Institute Genome Sequencing Center for Infectious Disease"/>
            <person name="Neafsey D."/>
            <person name="Cheeseman I."/>
            <person name="Volkman S."/>
            <person name="Adams J."/>
            <person name="Walker B."/>
            <person name="Young S.K."/>
            <person name="Zeng Q."/>
            <person name="Gargeya S."/>
            <person name="Fitzgerald M."/>
            <person name="Haas B."/>
            <person name="Abouelleil A."/>
            <person name="Alvarado L."/>
            <person name="Arachchi H.M."/>
            <person name="Berlin A.M."/>
            <person name="Chapman S.B."/>
            <person name="Dewar J."/>
            <person name="Goldberg J."/>
            <person name="Griggs A."/>
            <person name="Gujja S."/>
            <person name="Hansen M."/>
            <person name="Howarth C."/>
            <person name="Imamovic A."/>
            <person name="Larimer J."/>
            <person name="McCowan C."/>
            <person name="Murphy C."/>
            <person name="Neiman D."/>
            <person name="Pearson M."/>
            <person name="Priest M."/>
            <person name="Roberts A."/>
            <person name="Saif S."/>
            <person name="Shea T."/>
            <person name="Sisk P."/>
            <person name="Sykes S."/>
            <person name="Wortman J."/>
            <person name="Nusbaum C."/>
            <person name="Birren B."/>
        </authorList>
    </citation>
    <scope>NUCLEOTIDE SEQUENCE [LARGE SCALE GENOMIC DNA]</scope>
    <source>
        <strain evidence="9">Tanzania (2000708)</strain>
    </source>
</reference>
<feature type="domain" description="Duffy-binding-like" evidence="7">
    <location>
        <begin position="296"/>
        <end position="354"/>
    </location>
</feature>
<feature type="domain" description="Duffy-binding-like" evidence="3">
    <location>
        <begin position="465"/>
        <end position="607"/>
    </location>
</feature>